<keyword evidence="2" id="KW-1185">Reference proteome</keyword>
<dbReference type="EMBL" id="CAJVPJ010001202">
    <property type="protein sequence ID" value="CAG8580731.1"/>
    <property type="molecule type" value="Genomic_DNA"/>
</dbReference>
<reference evidence="1" key="1">
    <citation type="submission" date="2021-06" db="EMBL/GenBank/DDBJ databases">
        <authorList>
            <person name="Kallberg Y."/>
            <person name="Tangrot J."/>
            <person name="Rosling A."/>
        </authorList>
    </citation>
    <scope>NUCLEOTIDE SEQUENCE</scope>
    <source>
        <strain evidence="1">IA702</strain>
    </source>
</reference>
<organism evidence="1 2">
    <name type="scientific">Paraglomus occultum</name>
    <dbReference type="NCBI Taxonomy" id="144539"/>
    <lineage>
        <taxon>Eukaryota</taxon>
        <taxon>Fungi</taxon>
        <taxon>Fungi incertae sedis</taxon>
        <taxon>Mucoromycota</taxon>
        <taxon>Glomeromycotina</taxon>
        <taxon>Glomeromycetes</taxon>
        <taxon>Paraglomerales</taxon>
        <taxon>Paraglomeraceae</taxon>
        <taxon>Paraglomus</taxon>
    </lineage>
</organism>
<dbReference type="AlphaFoldDB" id="A0A9N9BY22"/>
<gene>
    <name evidence="1" type="ORF">POCULU_LOCUS6475</name>
</gene>
<evidence type="ECO:0000313" key="2">
    <source>
        <dbReference type="Proteomes" id="UP000789572"/>
    </source>
</evidence>
<accession>A0A9N9BY22</accession>
<comment type="caution">
    <text evidence="1">The sequence shown here is derived from an EMBL/GenBank/DDBJ whole genome shotgun (WGS) entry which is preliminary data.</text>
</comment>
<dbReference type="Proteomes" id="UP000789572">
    <property type="component" value="Unassembled WGS sequence"/>
</dbReference>
<sequence length="59" mass="7112">MKNTYFCRKFNSYAQPTFLCRVYERTLTESVVEATKLSGYGEELDFIEIRARMRETMMR</sequence>
<protein>
    <submittedName>
        <fullName evidence="1">7088_t:CDS:1</fullName>
    </submittedName>
</protein>
<proteinExistence type="predicted"/>
<name>A0A9N9BY22_9GLOM</name>
<feature type="non-terminal residue" evidence="1">
    <location>
        <position position="1"/>
    </location>
</feature>
<evidence type="ECO:0000313" key="1">
    <source>
        <dbReference type="EMBL" id="CAG8580731.1"/>
    </source>
</evidence>